<dbReference type="SUPFAM" id="SSF88713">
    <property type="entry name" value="Glycoside hydrolase/deacetylase"/>
    <property type="match status" value="1"/>
</dbReference>
<dbReference type="GO" id="GO:0005975">
    <property type="term" value="P:carbohydrate metabolic process"/>
    <property type="evidence" value="ECO:0007669"/>
    <property type="project" value="InterPro"/>
</dbReference>
<keyword evidence="1" id="KW-0472">Membrane</keyword>
<evidence type="ECO:0000313" key="4">
    <source>
        <dbReference type="Proteomes" id="UP000239735"/>
    </source>
</evidence>
<dbReference type="Gene3D" id="3.20.20.370">
    <property type="entry name" value="Glycoside hydrolase/deacetylase"/>
    <property type="match status" value="1"/>
</dbReference>
<reference evidence="4" key="1">
    <citation type="submission" date="2018-02" db="EMBL/GenBank/DDBJ databases">
        <authorList>
            <person name="Hausmann B."/>
        </authorList>
    </citation>
    <scope>NUCLEOTIDE SEQUENCE [LARGE SCALE GENOMIC DNA]</scope>
    <source>
        <strain evidence="4">Peat soil MAG SbA5</strain>
    </source>
</reference>
<proteinExistence type="predicted"/>
<dbReference type="EMBL" id="OKRB01000154">
    <property type="protein sequence ID" value="SPE31822.1"/>
    <property type="molecule type" value="Genomic_DNA"/>
</dbReference>
<evidence type="ECO:0000313" key="3">
    <source>
        <dbReference type="EMBL" id="SPE31822.1"/>
    </source>
</evidence>
<dbReference type="GO" id="GO:0016810">
    <property type="term" value="F:hydrolase activity, acting on carbon-nitrogen (but not peptide) bonds"/>
    <property type="evidence" value="ECO:0007669"/>
    <property type="project" value="InterPro"/>
</dbReference>
<keyword evidence="1" id="KW-1133">Transmembrane helix</keyword>
<name>A0A2N9M8P4_9BACT</name>
<dbReference type="Proteomes" id="UP000239735">
    <property type="component" value="Unassembled WGS sequence"/>
</dbReference>
<dbReference type="InterPro" id="IPR002509">
    <property type="entry name" value="NODB_dom"/>
</dbReference>
<dbReference type="InterPro" id="IPR050248">
    <property type="entry name" value="Polysacc_deacetylase_ArnD"/>
</dbReference>
<feature type="transmembrane region" description="Helical" evidence="1">
    <location>
        <begin position="6"/>
        <end position="29"/>
    </location>
</feature>
<dbReference type="PANTHER" id="PTHR10587">
    <property type="entry name" value="GLYCOSYL TRANSFERASE-RELATED"/>
    <property type="match status" value="1"/>
</dbReference>
<evidence type="ECO:0000259" key="2">
    <source>
        <dbReference type="PROSITE" id="PS51677"/>
    </source>
</evidence>
<organism evidence="3 4">
    <name type="scientific">Candidatus Sulfuritelmatomonas gaucii</name>
    <dbReference type="NCBI Taxonomy" id="2043161"/>
    <lineage>
        <taxon>Bacteria</taxon>
        <taxon>Pseudomonadati</taxon>
        <taxon>Acidobacteriota</taxon>
        <taxon>Terriglobia</taxon>
        <taxon>Terriglobales</taxon>
        <taxon>Acidobacteriaceae</taxon>
        <taxon>Candidatus Sulfuritelmatomonas</taxon>
    </lineage>
</organism>
<accession>A0A2N9M8P4</accession>
<gene>
    <name evidence="3" type="ORF">SBA5_910004</name>
</gene>
<sequence>MISSFATGMYVGLGAAAAAGLAAGGFFYASLWPGSRIFGEALTAPARPGELALTFDDGPNATWTPRLLDALAHHDVRATFFLLGSRAEAEPDLVRRIAAGGHSIGNHSWSHPNLARTRAHRIREELARTKTALEQITGKPVRFFRPPFGARRPAVFRIARALGLEPVMLNAMTSDWRDPSTARIADNLAKKIDRLHKRGLAANIVLHDGGHDDPNANREPSVMAAEMLIQQYKSTHCFVTLDAWV</sequence>
<dbReference type="CDD" id="cd10917">
    <property type="entry name" value="CE4_NodB_like_6s_7s"/>
    <property type="match status" value="1"/>
</dbReference>
<evidence type="ECO:0000256" key="1">
    <source>
        <dbReference type="SAM" id="Phobius"/>
    </source>
</evidence>
<keyword evidence="1" id="KW-0812">Transmembrane</keyword>
<dbReference type="InterPro" id="IPR011330">
    <property type="entry name" value="Glyco_hydro/deAcase_b/a-brl"/>
</dbReference>
<dbReference type="PROSITE" id="PS51677">
    <property type="entry name" value="NODB"/>
    <property type="match status" value="1"/>
</dbReference>
<dbReference type="OrthoDB" id="9812065at2"/>
<dbReference type="Pfam" id="PF01522">
    <property type="entry name" value="Polysacc_deac_1"/>
    <property type="match status" value="1"/>
</dbReference>
<dbReference type="AlphaFoldDB" id="A0A2N9M8P4"/>
<feature type="domain" description="NodB homology" evidence="2">
    <location>
        <begin position="49"/>
        <end position="242"/>
    </location>
</feature>
<protein>
    <submittedName>
        <fullName evidence="3">Putative polysaccharide deacetylase</fullName>
    </submittedName>
</protein>